<dbReference type="InterPro" id="IPR056863">
    <property type="entry name" value="LMN_ATRN_NET-like_EGF"/>
</dbReference>
<feature type="coiled-coil region" evidence="12">
    <location>
        <begin position="1891"/>
        <end position="1939"/>
    </location>
</feature>
<evidence type="ECO:0000313" key="18">
    <source>
        <dbReference type="EMBL" id="VEN49013.1"/>
    </source>
</evidence>
<feature type="domain" description="Laminin EGF-like" evidence="15">
    <location>
        <begin position="975"/>
        <end position="1022"/>
    </location>
</feature>
<feature type="signal peptide" evidence="13">
    <location>
        <begin position="1"/>
        <end position="23"/>
    </location>
</feature>
<dbReference type="InterPro" id="IPR000034">
    <property type="entry name" value="Laminin_IV"/>
</dbReference>
<proteinExistence type="predicted"/>
<evidence type="ECO:0000256" key="10">
    <source>
        <dbReference type="PROSITE-ProRule" id="PRU00122"/>
    </source>
</evidence>
<dbReference type="FunFam" id="2.10.25.10:FF:000090">
    <property type="entry name" value="laminin subunit alpha"/>
    <property type="match status" value="2"/>
</dbReference>
<dbReference type="PROSITE" id="PS51115">
    <property type="entry name" value="LAMININ_IVA"/>
    <property type="match status" value="2"/>
</dbReference>
<feature type="domain" description="Laminin G" evidence="14">
    <location>
        <begin position="2693"/>
        <end position="2860"/>
    </location>
</feature>
<evidence type="ECO:0000259" key="16">
    <source>
        <dbReference type="PROSITE" id="PS51115"/>
    </source>
</evidence>
<dbReference type="SUPFAM" id="SSF57196">
    <property type="entry name" value="EGF/Laminin"/>
    <property type="match status" value="13"/>
</dbReference>
<dbReference type="PROSITE" id="PS50025">
    <property type="entry name" value="LAM_G_DOMAIN"/>
    <property type="match status" value="2"/>
</dbReference>
<feature type="domain" description="Laminin EGF-like" evidence="15">
    <location>
        <begin position="883"/>
        <end position="927"/>
    </location>
</feature>
<organism evidence="18 19">
    <name type="scientific">Callosobruchus maculatus</name>
    <name type="common">Southern cowpea weevil</name>
    <name type="synonym">Pulse bruchid</name>
    <dbReference type="NCBI Taxonomy" id="64391"/>
    <lineage>
        <taxon>Eukaryota</taxon>
        <taxon>Metazoa</taxon>
        <taxon>Ecdysozoa</taxon>
        <taxon>Arthropoda</taxon>
        <taxon>Hexapoda</taxon>
        <taxon>Insecta</taxon>
        <taxon>Pterygota</taxon>
        <taxon>Neoptera</taxon>
        <taxon>Endopterygota</taxon>
        <taxon>Coleoptera</taxon>
        <taxon>Polyphaga</taxon>
        <taxon>Cucujiformia</taxon>
        <taxon>Chrysomeloidea</taxon>
        <taxon>Chrysomelidae</taxon>
        <taxon>Bruchinae</taxon>
        <taxon>Bruchini</taxon>
        <taxon>Callosobruchus</taxon>
    </lineage>
</organism>
<dbReference type="OrthoDB" id="8545473at2759"/>
<dbReference type="PROSITE" id="PS01248">
    <property type="entry name" value="EGF_LAM_1"/>
    <property type="match status" value="6"/>
</dbReference>
<dbReference type="FunFam" id="2.60.120.260:FF:000017">
    <property type="entry name" value="Laminin subunit alpha 2"/>
    <property type="match status" value="1"/>
</dbReference>
<evidence type="ECO:0000256" key="8">
    <source>
        <dbReference type="ARBA" id="ARBA00023180"/>
    </source>
</evidence>
<feature type="disulfide bond" evidence="11">
    <location>
        <begin position="1167"/>
        <end position="1179"/>
    </location>
</feature>
<dbReference type="InterPro" id="IPR050440">
    <property type="entry name" value="Laminin/Netrin_ECM"/>
</dbReference>
<evidence type="ECO:0000256" key="11">
    <source>
        <dbReference type="PROSITE-ProRule" id="PRU00460"/>
    </source>
</evidence>
<evidence type="ECO:0000259" key="17">
    <source>
        <dbReference type="PROSITE" id="PS51117"/>
    </source>
</evidence>
<feature type="disulfide bond" evidence="11">
    <location>
        <begin position="1169"/>
        <end position="1186"/>
    </location>
</feature>
<keyword evidence="4 13" id="KW-0732">Signal</keyword>
<dbReference type="GO" id="GO:0048731">
    <property type="term" value="P:system development"/>
    <property type="evidence" value="ECO:0007669"/>
    <property type="project" value="UniProtKB-ARBA"/>
</dbReference>
<dbReference type="FunFam" id="2.10.25.10:FF:000580">
    <property type="entry name" value="Wing blister, isoform B"/>
    <property type="match status" value="1"/>
</dbReference>
<feature type="coiled-coil region" evidence="12">
    <location>
        <begin position="1649"/>
        <end position="1699"/>
    </location>
</feature>
<feature type="domain" description="Laminin EGF-like" evidence="15">
    <location>
        <begin position="928"/>
        <end position="974"/>
    </location>
</feature>
<evidence type="ECO:0000256" key="5">
    <source>
        <dbReference type="ARBA" id="ARBA00022737"/>
    </source>
</evidence>
<feature type="disulfide bond" evidence="11">
    <location>
        <begin position="1586"/>
        <end position="1595"/>
    </location>
</feature>
<evidence type="ECO:0000256" key="6">
    <source>
        <dbReference type="ARBA" id="ARBA00022869"/>
    </source>
</evidence>
<feature type="disulfide bond" evidence="11">
    <location>
        <begin position="975"/>
        <end position="987"/>
    </location>
</feature>
<dbReference type="SMART" id="SM00282">
    <property type="entry name" value="LamG"/>
    <property type="match status" value="3"/>
</dbReference>
<dbReference type="Pfam" id="PF00055">
    <property type="entry name" value="Laminin_N"/>
    <property type="match status" value="1"/>
</dbReference>
<feature type="coiled-coil region" evidence="12">
    <location>
        <begin position="2034"/>
        <end position="2078"/>
    </location>
</feature>
<dbReference type="CDD" id="cd00110">
    <property type="entry name" value="LamG"/>
    <property type="match status" value="3"/>
</dbReference>
<feature type="disulfide bond" evidence="11">
    <location>
        <begin position="996"/>
        <end position="1005"/>
    </location>
</feature>
<feature type="domain" description="Laminin EGF-like" evidence="15">
    <location>
        <begin position="769"/>
        <end position="817"/>
    </location>
</feature>
<evidence type="ECO:0008006" key="20">
    <source>
        <dbReference type="Google" id="ProtNLM"/>
    </source>
</evidence>
<dbReference type="FunFam" id="2.10.25.10:FF:000069">
    <property type="entry name" value="Laminin subunit alpha 1"/>
    <property type="match status" value="1"/>
</dbReference>
<dbReference type="SMART" id="SM00180">
    <property type="entry name" value="EGF_Lam"/>
    <property type="match status" value="17"/>
</dbReference>
<keyword evidence="6" id="KW-0084">Basement membrane</keyword>
<evidence type="ECO:0000259" key="15">
    <source>
        <dbReference type="PROSITE" id="PS50027"/>
    </source>
</evidence>
<dbReference type="GO" id="GO:0009887">
    <property type="term" value="P:animal organ morphogenesis"/>
    <property type="evidence" value="ECO:0007669"/>
    <property type="project" value="TreeGrafter"/>
</dbReference>
<dbReference type="GO" id="GO:0009888">
    <property type="term" value="P:tissue development"/>
    <property type="evidence" value="ECO:0007669"/>
    <property type="project" value="TreeGrafter"/>
</dbReference>
<feature type="disulfide bond" evidence="11">
    <location>
        <begin position="1188"/>
        <end position="1197"/>
    </location>
</feature>
<feature type="chain" id="PRO_5024917979" description="Laminin subunit alpha-2" evidence="13">
    <location>
        <begin position="24"/>
        <end position="3064"/>
    </location>
</feature>
<dbReference type="Pfam" id="PF00054">
    <property type="entry name" value="Laminin_G_1"/>
    <property type="match status" value="2"/>
</dbReference>
<comment type="subcellular location">
    <subcellularLocation>
        <location evidence="1">Secreted</location>
        <location evidence="1">Extracellular space</location>
        <location evidence="1">Extracellular matrix</location>
        <location evidence="1">Basement membrane</location>
    </subcellularLocation>
</comment>
<dbReference type="Gene3D" id="1.10.287.1490">
    <property type="match status" value="1"/>
</dbReference>
<feature type="domain" description="Laminin EGF-like" evidence="15">
    <location>
        <begin position="1465"/>
        <end position="1510"/>
    </location>
</feature>
<dbReference type="Pfam" id="PF02210">
    <property type="entry name" value="Laminin_G_2"/>
    <property type="match status" value="1"/>
</dbReference>
<accession>A0A653CM63</accession>
<dbReference type="SUPFAM" id="SSF49899">
    <property type="entry name" value="Concanavalin A-like lectins/glucanases"/>
    <property type="match status" value="3"/>
</dbReference>
<feature type="disulfide bond" evidence="11">
    <location>
        <begin position="1484"/>
        <end position="1493"/>
    </location>
</feature>
<feature type="domain" description="Laminin EGF-like" evidence="15">
    <location>
        <begin position="1213"/>
        <end position="1269"/>
    </location>
</feature>
<dbReference type="PRINTS" id="PR00011">
    <property type="entry name" value="EGFLAMININ"/>
</dbReference>
<feature type="domain" description="Laminin N-terminal" evidence="17">
    <location>
        <begin position="57"/>
        <end position="299"/>
    </location>
</feature>
<feature type="disulfide bond" evidence="11">
    <location>
        <begin position="447"/>
        <end position="456"/>
    </location>
</feature>
<evidence type="ECO:0000256" key="7">
    <source>
        <dbReference type="ARBA" id="ARBA00023157"/>
    </source>
</evidence>
<dbReference type="PROSITE" id="PS50027">
    <property type="entry name" value="EGF_LAM_2"/>
    <property type="match status" value="12"/>
</dbReference>
<dbReference type="InterPro" id="IPR002049">
    <property type="entry name" value="LE_dom"/>
</dbReference>
<dbReference type="SMART" id="SM00136">
    <property type="entry name" value="LamNT"/>
    <property type="match status" value="1"/>
</dbReference>
<dbReference type="FunFam" id="2.60.120.200:FF:000200">
    <property type="entry name" value="Laminin subunit alpha-3"/>
    <property type="match status" value="1"/>
</dbReference>
<feature type="domain" description="Laminin EGF-like" evidence="15">
    <location>
        <begin position="1071"/>
        <end position="1119"/>
    </location>
</feature>
<dbReference type="Gene3D" id="2.60.120.200">
    <property type="match status" value="3"/>
</dbReference>
<feature type="disulfide bond" evidence="10">
    <location>
        <begin position="3015"/>
        <end position="3042"/>
    </location>
</feature>
<keyword evidence="19" id="KW-1185">Reference proteome</keyword>
<feature type="disulfide bond" evidence="11">
    <location>
        <begin position="1093"/>
        <end position="1102"/>
    </location>
</feature>
<protein>
    <recommendedName>
        <fullName evidence="20">Laminin subunit alpha-2</fullName>
    </recommendedName>
</protein>
<dbReference type="InterPro" id="IPR001791">
    <property type="entry name" value="Laminin_G"/>
</dbReference>
<evidence type="ECO:0000256" key="9">
    <source>
        <dbReference type="ARBA" id="ARBA00023292"/>
    </source>
</evidence>
<evidence type="ECO:0000313" key="19">
    <source>
        <dbReference type="Proteomes" id="UP000410492"/>
    </source>
</evidence>
<feature type="domain" description="Laminin IV type A" evidence="16">
    <location>
        <begin position="1254"/>
        <end position="1423"/>
    </location>
</feature>
<feature type="disulfide bond" evidence="11">
    <location>
        <begin position="977"/>
        <end position="994"/>
    </location>
</feature>
<keyword evidence="9 11" id="KW-0424">Laminin EGF-like domain</keyword>
<feature type="disulfide bond" evidence="11">
    <location>
        <begin position="787"/>
        <end position="796"/>
    </location>
</feature>
<keyword evidence="3" id="KW-0272">Extracellular matrix</keyword>
<feature type="disulfide bond" evidence="11">
    <location>
        <begin position="930"/>
        <end position="947"/>
    </location>
</feature>
<dbReference type="GO" id="GO:0005604">
    <property type="term" value="C:basement membrane"/>
    <property type="evidence" value="ECO:0007669"/>
    <property type="project" value="UniProtKB-SubCell"/>
</dbReference>
<dbReference type="Gene3D" id="2.60.120.260">
    <property type="entry name" value="Galactose-binding domain-like"/>
    <property type="match status" value="1"/>
</dbReference>
<dbReference type="Pfam" id="PF00052">
    <property type="entry name" value="Laminin_B"/>
    <property type="match status" value="2"/>
</dbReference>
<feature type="disulfide bond" evidence="11">
    <location>
        <begin position="1025"/>
        <end position="1042"/>
    </location>
</feature>
<keyword evidence="2" id="KW-0964">Secreted</keyword>
<feature type="domain" description="Laminin EGF-like" evidence="15">
    <location>
        <begin position="472"/>
        <end position="522"/>
    </location>
</feature>
<feature type="coiled-coil region" evidence="12">
    <location>
        <begin position="2137"/>
        <end position="2164"/>
    </location>
</feature>
<feature type="coiled-coil region" evidence="12">
    <location>
        <begin position="1837"/>
        <end position="1864"/>
    </location>
</feature>
<feature type="domain" description="Laminin EGF-like" evidence="15">
    <location>
        <begin position="1564"/>
        <end position="1612"/>
    </location>
</feature>
<keyword evidence="8" id="KW-0325">Glycoprotein</keyword>
<dbReference type="FunFam" id="2.10.25.10:FF:000082">
    <property type="entry name" value="Laminin subunit alpha 1"/>
    <property type="match status" value="2"/>
</dbReference>
<feature type="domain" description="Laminin EGF-like" evidence="15">
    <location>
        <begin position="1167"/>
        <end position="1212"/>
    </location>
</feature>
<feature type="disulfide bond" evidence="11">
    <location>
        <begin position="949"/>
        <end position="958"/>
    </location>
</feature>
<feature type="disulfide bond" evidence="11">
    <location>
        <begin position="928"/>
        <end position="940"/>
    </location>
</feature>
<evidence type="ECO:0000256" key="1">
    <source>
        <dbReference type="ARBA" id="ARBA00004302"/>
    </source>
</evidence>
<name>A0A653CM63_CALMS</name>
<dbReference type="InterPro" id="IPR008211">
    <property type="entry name" value="Laminin_N"/>
</dbReference>
<dbReference type="Gene3D" id="2.170.300.10">
    <property type="entry name" value="Tie2 ligand-binding domain superfamily"/>
    <property type="match status" value="2"/>
</dbReference>
<keyword evidence="5" id="KW-0677">Repeat</keyword>
<dbReference type="SMART" id="SM00281">
    <property type="entry name" value="LamB"/>
    <property type="match status" value="1"/>
</dbReference>
<feature type="disulfide bond" evidence="11">
    <location>
        <begin position="474"/>
        <end position="491"/>
    </location>
</feature>
<gene>
    <name evidence="18" type="ORF">CALMAC_LOCUS10263</name>
</gene>
<evidence type="ECO:0000256" key="2">
    <source>
        <dbReference type="ARBA" id="ARBA00022525"/>
    </source>
</evidence>
<evidence type="ECO:0000259" key="14">
    <source>
        <dbReference type="PROSITE" id="PS50025"/>
    </source>
</evidence>
<feature type="disulfide bond" evidence="11">
    <location>
        <begin position="1240"/>
        <end position="1249"/>
    </location>
</feature>
<reference evidence="18 19" key="1">
    <citation type="submission" date="2019-01" db="EMBL/GenBank/DDBJ databases">
        <authorList>
            <person name="Sayadi A."/>
        </authorList>
    </citation>
    <scope>NUCLEOTIDE SEQUENCE [LARGE SCALE GENOMIC DNA]</scope>
</reference>
<dbReference type="CDD" id="cd00055">
    <property type="entry name" value="EGF_Lam"/>
    <property type="match status" value="17"/>
</dbReference>
<dbReference type="Proteomes" id="UP000410492">
    <property type="component" value="Unassembled WGS sequence"/>
</dbReference>
<feature type="domain" description="Laminin EGF-like" evidence="15">
    <location>
        <begin position="427"/>
        <end position="471"/>
    </location>
</feature>
<feature type="disulfide bond" evidence="11">
    <location>
        <begin position="1044"/>
        <end position="1053"/>
    </location>
</feature>
<dbReference type="EMBL" id="CAACVG010008228">
    <property type="protein sequence ID" value="VEN49013.1"/>
    <property type="molecule type" value="Genomic_DNA"/>
</dbReference>
<evidence type="ECO:0000256" key="4">
    <source>
        <dbReference type="ARBA" id="ARBA00022729"/>
    </source>
</evidence>
<evidence type="ECO:0000256" key="13">
    <source>
        <dbReference type="SAM" id="SignalP"/>
    </source>
</evidence>
<dbReference type="Pfam" id="PF00053">
    <property type="entry name" value="EGF_laminin"/>
    <property type="match status" value="15"/>
</dbReference>
<feature type="domain" description="Laminin EGF-like" evidence="15">
    <location>
        <begin position="1023"/>
        <end position="1070"/>
    </location>
</feature>
<dbReference type="InterPro" id="IPR000742">
    <property type="entry name" value="EGF"/>
</dbReference>
<evidence type="ECO:0000256" key="3">
    <source>
        <dbReference type="ARBA" id="ARBA00022530"/>
    </source>
</evidence>
<dbReference type="Gene3D" id="2.10.25.10">
    <property type="entry name" value="Laminin"/>
    <property type="match status" value="13"/>
</dbReference>
<evidence type="ECO:0000256" key="12">
    <source>
        <dbReference type="SAM" id="Coils"/>
    </source>
</evidence>
<sequence length="3064" mass="343674">MCLKKGVQLLLLLWLLSVIGVNAGKVKHNTGGKQGKFLKSFRGFGHHQLHHGHRDVSNGGLWPAVFNLAAKADITANATCGERGREEFCRLSENAKGRCGICDNFSPDPGKRHSIEYAIDGSNRWWQSPSLYYGPEFEYITITIDLKHVYQVAYIVIRAAISPRPGAWVLERSVDGEDFFPWQYFARNDKECYERYGVPATKGKPRYTSDTEVICTSFYSRLTPLEDGEIQLSLIQSRPGANETTEALLDFVTARFVRFRFEGLRGTKEPLPKWWTIQNAARREKSLFYSIRDVVVGGQCVCNGHADSCRHNVASGHPECECAHRTCGPSCDRCCPLFNQRKWAAGSWADANECAPCNCHGHAVSCHYDESVDRAGISMDVDGNYQGGGVCDNCTEFTTGINCERCLSGYYRPLGVLPNATEPCLACNCDPMGAIDLECDIEGKCRCRIGYEGDRCERCALGYDGWPRCEACACDDKGTAPNANKCAAETCQCKANVEGRFCDRCKPGYFGLRSDLEEGCLPCYCSGITSLCESAVVIPQKIDSLKEWLVTDLNVSKVAQPNHNAQGVFSLGNYDFHGTKHLYWLAPELYSGNKLHAYASDFTYKVQWVVMRGDTSGEPTIGPNIIIAGKNGLKIAQGYDIYTSSKMTFHIKMTEKGWYFLEEESKLPTAQNSFEIRPVSRQDFLSILTDIKYVLLRSTFHTDQIEALLEEAKWDVGAEEEGYSSVEKCSCPSGYSGLSCEQCSFGYVRVTPPSNSSSPATAQHYCAKCDCNGHSAACDLDTGACACEHNTAGEKCERCSSGYYGNPLRGTVEDCKRCACPLENEENNFSPSCQLDFFNKGDGSDWSYVCTQCPKGYTGDHCEICDDGYYGNPMELGNSCQLCDCNGGPCDRKTGQCLSCKGNTEGWKCEKCKPEHYGDPAQLNCKACECDSIGSVSKQCDNITGQCECKDKFTGRTCDKCKTGYGNITALCPPCTCNSIGSKSEVCNPQTGTCDCRPGIEGFHCDACQNLYFGFSEEGCLPCDCDPDGSQFLTCNTVTGACYCKPHYVGRTCNTCEDGTWKNENKECVKCLCDEHGTEPNLRCNKDTGNCPCKEGVTGRSCDVCAPDYYGTVQTGCKACDPCDKKGHICDPNNGACVCPPLTTGTDCKNCVENSWGFENNMGCKACNCSSTGSKQLQCDRLAGICTCREGYEGDKCDSCSFGYYGYPDCRKCECDLTGAEEEQCRRGSCRCHQDGSCRCKENVEGKLCNKCKDKTYGLTKENPKGCTNCFCFERSDICEEAPLNWDKIRYEKYSEANDEVAEDILMLPEKFLGDLTTSYGGYLTVKVKGGTFTVYLQGNGVQMQTTASKELHLLETSRWHVLKENPHFPRLCKDDMTRGCFMAILQRVTRFTIEAPHRITEVLLDKAKFNISTYPVTHTIEKCECPVEYSGLSCQEPNEGYYKYFPSDPAHHWIDLVVGKSEPCACNGRSNHCNPVTGECTNCRENTTGAHCELCDVGFYMSREGNCEPCLCPTATQNNAESCTPQIDGFVCKCRTGYKGKHCDQCDRGYFNRGESSVTCAACNCNVHGVLDGDTTCDALGKCRCAAGFKGDKCDQCEKARQFIQDGKCTPCDECTQLLFDDIDALTRAINDAFGLFKDGLAPPWKVLETHIGKHDELAEKMEKLRSDAQRIIDDAKMDELEGTVRSFEGRLNEAKRLADSNIDKTGAVIYKAKEVKGAAEVLKDRLLEVIEALNEFGENDVDVNDALNKALKMRDQIQNIASKFNSTRDEEVYQYCSAVSGRVASTFKVIQDVTLPNDLLKSTNKKLNDLINITAFIDARVKETEEKNLENDIRLGKVREKIEKLKSKNADLDSSLKDILEKENATNGTIEQLKVVCDDLRAFKEIPEMKELDEKVKRQKELQNDIEELHLQALDHVEELEQKIDKYRSMFNFTRDEWKKINASGSYESITKGIYKAENDAKMSQDILREAYGIIKPGNTDTLVDRANIAKALSDRLEHRIKNFKDISKKLAQIKNKLGTLKYSILENGKQNNELTQILHKMEDEITSHSDRVSKLEKAVENSTMVSEEMVELEKKLNDVKFDMTFNMKKTLQTYLDMANTDATNELNDKLISTRRTLETLNVPSINFDFLQNFSNTKDKNLKAIQEKIQDLQKKVNYAKQAADVINVPMNLNSCLMSYRLPEPKFFQSLAIIYKCTNCMLFRWKNGSTDVLTVKVKDGKPIVIVEGKTIHLTEQTSENTIRIEKIGSLLKIEGDDGEPRIEKVDKYYIITPGDLIQVGSKDDKADGYILKVLINEQNFGLWKFTNTQGNCKGEKRDPSTKSLLLNFYNGQGYKVYGVDKSLNPKKIALRFYISTFDENSLIYLAKDSACSYIALFLSEGFVHFEVAHNETVSNRLRSDVRYNDGKRYRVEVTMTYENNYQSYDLSVRDETGNKRNTDKKNKMLLPKRLVFKVKTAHQYVGGVPPTFDRSCVIGVQLESFLGILEMSTRLINEIISYGVIHKKNLEFYHAWANEGGYLQLKTSEEKLINLYFILRPIKPNGLVMKLNENKNITLENYRLKVSGIDLLSSVELTENDYNVVHLTLGKHKTLTVNGHKEDVSLLDGITIKDFVVIGDRLDGFVGGIRHILINNKLISFNPTTVMDFSKFDIGREQAPPIREINTKSLVSNFTNSMQNTEGCADFGSYSADPDAIKYGDQPKSFTKLRSTFWKRDYNVTLEFRTFQAEGTILISVGPKQDQYVFLELRKGKPVFHVKRKKRKAMKQFEKKTNDGRWHVIVMEKVKKKLTVTIDKESKIVKLARHNLKDEVYFGGIPDDFSYNKIDGLNPYRGCLRNLVINNEDQFLINNNKDVVHSNIRQCFMNVEEGAYFSGDSYAVYKDDYHINKVFEVSFEFRTAEQNGILLSISKARSSPAISVEMQNGAIVMAVDTGEGAITNVTNNLDSDFALCNNRWHNVTAMYTTWELTINVDGIRKSWVQQDVGTAMDELEAPLYIAGLPDVAPGGTLKTRENFKGCIRNLRINNERIDWTEMKHLNNIMLDSCPADSSESQNGNSETRNFYTVIT</sequence>
<dbReference type="FunFam" id="2.10.25.10:FF:000130">
    <property type="entry name" value="Laminin subunit beta 1"/>
    <property type="match status" value="1"/>
</dbReference>
<dbReference type="SMART" id="SM00181">
    <property type="entry name" value="EGF"/>
    <property type="match status" value="14"/>
</dbReference>
<feature type="disulfide bond" evidence="11">
    <location>
        <begin position="1023"/>
        <end position="1035"/>
    </location>
</feature>
<feature type="disulfide bond" evidence="11">
    <location>
        <begin position="900"/>
        <end position="909"/>
    </location>
</feature>
<dbReference type="Pfam" id="PF24973">
    <property type="entry name" value="EGF_LMN_ATRN"/>
    <property type="match status" value="1"/>
</dbReference>
<comment type="caution">
    <text evidence="11">Lacks conserved residue(s) required for the propagation of feature annotation.</text>
</comment>
<dbReference type="PANTHER" id="PTHR10574:SF428">
    <property type="entry name" value="LAMININ SUBUNIT ALPHA-1-LIKE PROTEIN"/>
    <property type="match status" value="1"/>
</dbReference>
<dbReference type="FunFam" id="2.10.25.10:FF:000188">
    <property type="entry name" value="Laminin subunit gamma 2"/>
    <property type="match status" value="1"/>
</dbReference>
<dbReference type="FunFam" id="2.10.25.10:FF:000388">
    <property type="entry name" value="Laminin subunit alpha"/>
    <property type="match status" value="1"/>
</dbReference>
<keyword evidence="7 11" id="KW-1015">Disulfide bond</keyword>
<dbReference type="PROSITE" id="PS51117">
    <property type="entry name" value="LAMININ_NTER"/>
    <property type="match status" value="1"/>
</dbReference>
<keyword evidence="12" id="KW-0175">Coiled coil</keyword>
<feature type="domain" description="Laminin IV type A" evidence="16">
    <location>
        <begin position="543"/>
        <end position="728"/>
    </location>
</feature>
<dbReference type="PROSITE" id="PS00022">
    <property type="entry name" value="EGF_1"/>
    <property type="match status" value="1"/>
</dbReference>
<dbReference type="PANTHER" id="PTHR10574">
    <property type="entry name" value="NETRIN/LAMININ-RELATED"/>
    <property type="match status" value="1"/>
</dbReference>
<feature type="disulfide bond" evidence="11">
    <location>
        <begin position="493"/>
        <end position="502"/>
    </location>
</feature>
<feature type="domain" description="Laminin G" evidence="14">
    <location>
        <begin position="2865"/>
        <end position="3042"/>
    </location>
</feature>
<dbReference type="FunFam" id="2.10.25.10:FF:000242">
    <property type="entry name" value="Laminin subunit alpha 1"/>
    <property type="match status" value="1"/>
</dbReference>
<dbReference type="InterPro" id="IPR013320">
    <property type="entry name" value="ConA-like_dom_sf"/>
</dbReference>
<feature type="disulfide bond" evidence="11">
    <location>
        <begin position="427"/>
        <end position="439"/>
    </location>
</feature>